<accession>A0A810L8R9</accession>
<evidence type="ECO:0008006" key="7">
    <source>
        <dbReference type="Google" id="ProtNLM"/>
    </source>
</evidence>
<proteinExistence type="inferred from homology"/>
<dbReference type="GO" id="GO:0005198">
    <property type="term" value="F:structural molecule activity"/>
    <property type="evidence" value="ECO:0007669"/>
    <property type="project" value="InterPro"/>
</dbReference>
<dbReference type="PANTHER" id="PTHR40137">
    <property type="entry name" value="PROTEIN GVPK 1"/>
    <property type="match status" value="1"/>
</dbReference>
<feature type="region of interest" description="Disordered" evidence="4">
    <location>
        <begin position="57"/>
        <end position="163"/>
    </location>
</feature>
<dbReference type="Pfam" id="PF00741">
    <property type="entry name" value="Gas_vesicle"/>
    <property type="match status" value="1"/>
</dbReference>
<gene>
    <name evidence="5" type="ORF">Asera_58010</name>
</gene>
<comment type="similarity">
    <text evidence="3">Belongs to the gas vesicle GvpK family.</text>
</comment>
<dbReference type="GO" id="GO:0012506">
    <property type="term" value="C:vesicle membrane"/>
    <property type="evidence" value="ECO:0007669"/>
    <property type="project" value="InterPro"/>
</dbReference>
<dbReference type="KEGG" id="aser:Asera_58010"/>
<evidence type="ECO:0000313" key="5">
    <source>
        <dbReference type="EMBL" id="BCJ31693.1"/>
    </source>
</evidence>
<sequence>MAERRLMLDDGSLVDLLDRLVDTGVVVDGNVIIALSGVDLIRLDLRALVAALATLADGAEPPPDSGLPRTATPTRRAPRDTPQDEAEAATTNRSRARRRPEPSHTNRWSDGTAAAPPAPPAVPAPPGVPAQSATPAVPTPPATSALSARTAGGRAGSDPGDIVGRLGRQLGQAQNQSGLAGLVVVVVDLVRQLLQRQALRRMDAGNLTDDEVERLGRALMSLEQQVADLVEVLDLRPRGADGRR</sequence>
<dbReference type="OrthoDB" id="5772958at2"/>
<keyword evidence="1" id="KW-0304">Gas vesicle</keyword>
<feature type="compositionally biased region" description="Low complexity" evidence="4">
    <location>
        <begin position="129"/>
        <end position="151"/>
    </location>
</feature>
<feature type="compositionally biased region" description="Pro residues" evidence="4">
    <location>
        <begin position="116"/>
        <end position="128"/>
    </location>
</feature>
<dbReference type="GO" id="GO:0031411">
    <property type="term" value="C:gas vesicle"/>
    <property type="evidence" value="ECO:0007669"/>
    <property type="project" value="UniProtKB-SubCell"/>
</dbReference>
<evidence type="ECO:0000256" key="2">
    <source>
        <dbReference type="ARBA" id="ARBA00035108"/>
    </source>
</evidence>
<evidence type="ECO:0000256" key="1">
    <source>
        <dbReference type="ARBA" id="ARBA00022987"/>
    </source>
</evidence>
<protein>
    <recommendedName>
        <fullName evidence="7">Gas vesicle protein GvpA/GvpJ/GvpM family</fullName>
    </recommendedName>
</protein>
<organism evidence="5 6">
    <name type="scientific">Actinocatenispora sera</name>
    <dbReference type="NCBI Taxonomy" id="390989"/>
    <lineage>
        <taxon>Bacteria</taxon>
        <taxon>Bacillati</taxon>
        <taxon>Actinomycetota</taxon>
        <taxon>Actinomycetes</taxon>
        <taxon>Micromonosporales</taxon>
        <taxon>Micromonosporaceae</taxon>
        <taxon>Actinocatenispora</taxon>
    </lineage>
</organism>
<dbReference type="RefSeq" id="WP_084130824.1">
    <property type="nucleotide sequence ID" value="NZ_AP023354.1"/>
</dbReference>
<dbReference type="AlphaFoldDB" id="A0A810L8R9"/>
<evidence type="ECO:0000256" key="4">
    <source>
        <dbReference type="SAM" id="MobiDB-lite"/>
    </source>
</evidence>
<name>A0A810L8R9_9ACTN</name>
<dbReference type="Proteomes" id="UP000680750">
    <property type="component" value="Chromosome"/>
</dbReference>
<comment type="subcellular location">
    <subcellularLocation>
        <location evidence="2">Gas vesicle</location>
    </subcellularLocation>
</comment>
<dbReference type="Pfam" id="PF05121">
    <property type="entry name" value="GvpK"/>
    <property type="match status" value="1"/>
</dbReference>
<reference evidence="5" key="1">
    <citation type="submission" date="2020-08" db="EMBL/GenBank/DDBJ databases">
        <title>Whole genome shotgun sequence of Actinocatenispora sera NBRC 101916.</title>
        <authorList>
            <person name="Komaki H."/>
            <person name="Tamura T."/>
        </authorList>
    </citation>
    <scope>NUCLEOTIDE SEQUENCE</scope>
    <source>
        <strain evidence="5">NBRC 101916</strain>
    </source>
</reference>
<dbReference type="PANTHER" id="PTHR40137:SF2">
    <property type="entry name" value="PROTEIN GVPK 1"/>
    <property type="match status" value="1"/>
</dbReference>
<evidence type="ECO:0000313" key="6">
    <source>
        <dbReference type="Proteomes" id="UP000680750"/>
    </source>
</evidence>
<keyword evidence="6" id="KW-1185">Reference proteome</keyword>
<dbReference type="InterPro" id="IPR007805">
    <property type="entry name" value="GvpK"/>
</dbReference>
<dbReference type="GO" id="GO:0031412">
    <property type="term" value="P:gas vesicle organization"/>
    <property type="evidence" value="ECO:0007669"/>
    <property type="project" value="InterPro"/>
</dbReference>
<evidence type="ECO:0000256" key="3">
    <source>
        <dbReference type="ARBA" id="ARBA00035659"/>
    </source>
</evidence>
<dbReference type="InterPro" id="IPR000638">
    <property type="entry name" value="Gas-vesicle_GvpA-like"/>
</dbReference>
<dbReference type="EMBL" id="AP023354">
    <property type="protein sequence ID" value="BCJ31693.1"/>
    <property type="molecule type" value="Genomic_DNA"/>
</dbReference>